<dbReference type="FunFam" id="3.40.50.300:FF:001471">
    <property type="entry name" value="P-loop containing nucleoside triphosphate hydrolase protein"/>
    <property type="match status" value="1"/>
</dbReference>
<dbReference type="InterPro" id="IPR027417">
    <property type="entry name" value="P-loop_NTPase"/>
</dbReference>
<dbReference type="PROSITE" id="PS50929">
    <property type="entry name" value="ABC_TM1F"/>
    <property type="match status" value="2"/>
</dbReference>
<feature type="transmembrane region" description="Helical" evidence="8">
    <location>
        <begin position="780"/>
        <end position="801"/>
    </location>
</feature>
<dbReference type="GO" id="GO:0015421">
    <property type="term" value="F:ABC-type oligopeptide transporter activity"/>
    <property type="evidence" value="ECO:0007669"/>
    <property type="project" value="TreeGrafter"/>
</dbReference>
<dbReference type="OrthoDB" id="6500128at2759"/>
<dbReference type="GO" id="GO:0016887">
    <property type="term" value="F:ATP hydrolysis activity"/>
    <property type="evidence" value="ECO:0007669"/>
    <property type="project" value="InterPro"/>
</dbReference>
<comment type="similarity">
    <text evidence="2">Belongs to the ABC transporter superfamily. ABCB family. Mitochondrial peptide exporter (TC 3.A.1.212) subfamily.</text>
</comment>
<dbReference type="GeneID" id="28935080"/>
<dbReference type="SUPFAM" id="SSF52540">
    <property type="entry name" value="P-loop containing nucleoside triphosphate hydrolases"/>
    <property type="match status" value="2"/>
</dbReference>
<evidence type="ECO:0000259" key="10">
    <source>
        <dbReference type="PROSITE" id="PS50929"/>
    </source>
</evidence>
<evidence type="ECO:0000259" key="9">
    <source>
        <dbReference type="PROSITE" id="PS50893"/>
    </source>
</evidence>
<dbReference type="Pfam" id="PF00005">
    <property type="entry name" value="ABC_tran"/>
    <property type="match status" value="2"/>
</dbReference>
<dbReference type="CDD" id="cd18577">
    <property type="entry name" value="ABC_6TM_Pgp_ABCB1_D1_like"/>
    <property type="match status" value="1"/>
</dbReference>
<keyword evidence="3 8" id="KW-0812">Transmembrane</keyword>
<dbReference type="PROSITE" id="PS50893">
    <property type="entry name" value="ABC_TRANSPORTER_2"/>
    <property type="match status" value="2"/>
</dbReference>
<evidence type="ECO:0000256" key="3">
    <source>
        <dbReference type="ARBA" id="ARBA00022692"/>
    </source>
</evidence>
<dbReference type="InterPro" id="IPR039421">
    <property type="entry name" value="Type_1_exporter"/>
</dbReference>
<feature type="transmembrane region" description="Helical" evidence="8">
    <location>
        <begin position="44"/>
        <end position="60"/>
    </location>
</feature>
<proteinExistence type="inferred from homology"/>
<comment type="subcellular location">
    <subcellularLocation>
        <location evidence="1">Membrane</location>
        <topology evidence="1">Multi-pass membrane protein</topology>
    </subcellularLocation>
</comment>
<feature type="transmembrane region" description="Helical" evidence="8">
    <location>
        <begin position="172"/>
        <end position="193"/>
    </location>
</feature>
<dbReference type="GO" id="GO:0005743">
    <property type="term" value="C:mitochondrial inner membrane"/>
    <property type="evidence" value="ECO:0007669"/>
    <property type="project" value="TreeGrafter"/>
</dbReference>
<dbReference type="GO" id="GO:0090374">
    <property type="term" value="P:oligopeptide export from mitochondrion"/>
    <property type="evidence" value="ECO:0007669"/>
    <property type="project" value="TreeGrafter"/>
</dbReference>
<feature type="domain" description="ABC transmembrane type-1" evidence="10">
    <location>
        <begin position="48"/>
        <end position="340"/>
    </location>
</feature>
<keyword evidence="12" id="KW-1185">Reference proteome</keyword>
<feature type="transmembrane region" description="Helical" evidence="8">
    <location>
        <begin position="283"/>
        <end position="305"/>
    </location>
</feature>
<dbReference type="SMART" id="SM00382">
    <property type="entry name" value="AAA"/>
    <property type="match status" value="2"/>
</dbReference>
<feature type="domain" description="ABC transporter" evidence="9">
    <location>
        <begin position="377"/>
        <end position="615"/>
    </location>
</feature>
<feature type="transmembrane region" description="Helical" evidence="8">
    <location>
        <begin position="734"/>
        <end position="757"/>
    </location>
</feature>
<name>A0A0W4ZTD4_PNEC8</name>
<keyword evidence="6 8" id="KW-1133">Transmembrane helix</keyword>
<evidence type="ECO:0000256" key="8">
    <source>
        <dbReference type="SAM" id="Phobius"/>
    </source>
</evidence>
<dbReference type="Pfam" id="PF00664">
    <property type="entry name" value="ABC_membrane"/>
    <property type="match status" value="2"/>
</dbReference>
<dbReference type="InterPro" id="IPR003439">
    <property type="entry name" value="ABC_transporter-like_ATP-bd"/>
</dbReference>
<evidence type="ECO:0000256" key="6">
    <source>
        <dbReference type="ARBA" id="ARBA00022989"/>
    </source>
</evidence>
<evidence type="ECO:0000256" key="2">
    <source>
        <dbReference type="ARBA" id="ARBA00005580"/>
    </source>
</evidence>
<dbReference type="InterPro" id="IPR011527">
    <property type="entry name" value="ABC1_TM_dom"/>
</dbReference>
<dbReference type="RefSeq" id="XP_018227738.1">
    <property type="nucleotide sequence ID" value="XM_018368878.1"/>
</dbReference>
<feature type="transmembrane region" description="Helical" evidence="8">
    <location>
        <begin position="997"/>
        <end position="1018"/>
    </location>
</feature>
<reference evidence="12" key="1">
    <citation type="journal article" date="2016" name="Nat. Commun.">
        <title>Genome analysis of three Pneumocystis species reveals adaptation mechanisms to life exclusively in mammalian hosts.</title>
        <authorList>
            <person name="Ma L."/>
            <person name="Chen Z."/>
            <person name="Huang D.W."/>
            <person name="Kutty G."/>
            <person name="Ishihara M."/>
            <person name="Wang H."/>
            <person name="Abouelleil A."/>
            <person name="Bishop L."/>
            <person name="Davey E."/>
            <person name="Deng R."/>
            <person name="Deng X."/>
            <person name="Fan L."/>
            <person name="Fantoni G."/>
            <person name="Fitzgerald M."/>
            <person name="Gogineni E."/>
            <person name="Goldberg J.M."/>
            <person name="Handley G."/>
            <person name="Hu X."/>
            <person name="Huber C."/>
            <person name="Jiao X."/>
            <person name="Jones K."/>
            <person name="Levin J.Z."/>
            <person name="Liu Y."/>
            <person name="Macdonald P."/>
            <person name="Melnikov A."/>
            <person name="Raley C."/>
            <person name="Sassi M."/>
            <person name="Sherman B.T."/>
            <person name="Song X."/>
            <person name="Sykes S."/>
            <person name="Tran B."/>
            <person name="Walsh L."/>
            <person name="Xia Y."/>
            <person name="Yang J."/>
            <person name="Young S."/>
            <person name="Zeng Q."/>
            <person name="Zheng X."/>
            <person name="Stephens R."/>
            <person name="Nusbaum C."/>
            <person name="Birren B.W."/>
            <person name="Azadi P."/>
            <person name="Lempicki R.A."/>
            <person name="Cuomo C.A."/>
            <person name="Kovacs J.A."/>
        </authorList>
    </citation>
    <scope>NUCLEOTIDE SEQUENCE [LARGE SCALE GENOMIC DNA]</scope>
    <source>
        <strain evidence="12">B80</strain>
    </source>
</reference>
<dbReference type="InterPro" id="IPR036640">
    <property type="entry name" value="ABC1_TM_sf"/>
</dbReference>
<comment type="caution">
    <text evidence="11">The sequence shown here is derived from an EMBL/GenBank/DDBJ whole genome shotgun (WGS) entry which is preliminary data.</text>
</comment>
<dbReference type="CDD" id="cd18578">
    <property type="entry name" value="ABC_6TM_Pgp_ABCB1_D2_like"/>
    <property type="match status" value="1"/>
</dbReference>
<feature type="transmembrane region" description="Helical" evidence="8">
    <location>
        <begin position="960"/>
        <end position="985"/>
    </location>
</feature>
<accession>A0A0W4ZTD4</accession>
<feature type="transmembrane region" description="Helical" evidence="8">
    <location>
        <begin position="95"/>
        <end position="121"/>
    </location>
</feature>
<evidence type="ECO:0000256" key="7">
    <source>
        <dbReference type="ARBA" id="ARBA00023136"/>
    </source>
</evidence>
<keyword evidence="5" id="KW-0067">ATP-binding</keyword>
<organism evidence="11 12">
    <name type="scientific">Pneumocystis carinii (strain B80)</name>
    <name type="common">Rat pneumocystis pneumonia agent</name>
    <name type="synonym">Pneumocystis carinii f. sp. carinii</name>
    <dbReference type="NCBI Taxonomy" id="1408658"/>
    <lineage>
        <taxon>Eukaryota</taxon>
        <taxon>Fungi</taxon>
        <taxon>Dikarya</taxon>
        <taxon>Ascomycota</taxon>
        <taxon>Taphrinomycotina</taxon>
        <taxon>Pneumocystomycetes</taxon>
        <taxon>Pneumocystaceae</taxon>
        <taxon>Pneumocystis</taxon>
    </lineage>
</organism>
<dbReference type="VEuPathDB" id="FungiDB:T552_00261"/>
<evidence type="ECO:0000313" key="12">
    <source>
        <dbReference type="Proteomes" id="UP000054454"/>
    </source>
</evidence>
<feature type="transmembrane region" description="Helical" evidence="8">
    <location>
        <begin position="317"/>
        <end position="338"/>
    </location>
</feature>
<feature type="transmembrane region" description="Helical" evidence="8">
    <location>
        <begin position="857"/>
        <end position="876"/>
    </location>
</feature>
<feature type="domain" description="ABC transmembrane type-1" evidence="10">
    <location>
        <begin position="737"/>
        <end position="1025"/>
    </location>
</feature>
<dbReference type="InterPro" id="IPR003593">
    <property type="entry name" value="AAA+_ATPase"/>
</dbReference>
<dbReference type="FunFam" id="3.40.50.300:FF:000218">
    <property type="entry name" value="Multidrug ABC transporter ATP-binding protein"/>
    <property type="match status" value="1"/>
</dbReference>
<dbReference type="PANTHER" id="PTHR43394">
    <property type="entry name" value="ATP-DEPENDENT PERMEASE MDL1, MITOCHONDRIAL"/>
    <property type="match status" value="1"/>
</dbReference>
<gene>
    <name evidence="11" type="ORF">T552_00261</name>
</gene>
<feature type="domain" description="ABC transporter" evidence="9">
    <location>
        <begin position="1058"/>
        <end position="1293"/>
    </location>
</feature>
<dbReference type="Proteomes" id="UP000054454">
    <property type="component" value="Unassembled WGS sequence"/>
</dbReference>
<dbReference type="GO" id="GO:0005524">
    <property type="term" value="F:ATP binding"/>
    <property type="evidence" value="ECO:0007669"/>
    <property type="project" value="UniProtKB-KW"/>
</dbReference>
<dbReference type="EMBL" id="LFVZ01000001">
    <property type="protein sequence ID" value="KTW31622.1"/>
    <property type="molecule type" value="Genomic_DNA"/>
</dbReference>
<keyword evidence="7 8" id="KW-0472">Membrane</keyword>
<protein>
    <submittedName>
        <fullName evidence="11">Uncharacterized protein</fullName>
    </submittedName>
</protein>
<keyword evidence="4" id="KW-0547">Nucleotide-binding</keyword>
<evidence type="ECO:0000313" key="11">
    <source>
        <dbReference type="EMBL" id="KTW31622.1"/>
    </source>
</evidence>
<dbReference type="PANTHER" id="PTHR43394:SF15">
    <property type="entry name" value="ALPHA-FACTOR-TRANSPORTING ATPASE"/>
    <property type="match status" value="1"/>
</dbReference>
<evidence type="ECO:0000256" key="4">
    <source>
        <dbReference type="ARBA" id="ARBA00022741"/>
    </source>
</evidence>
<dbReference type="Gene3D" id="1.20.1560.10">
    <property type="entry name" value="ABC transporter type 1, transmembrane domain"/>
    <property type="match status" value="2"/>
</dbReference>
<feature type="transmembrane region" description="Helical" evidence="8">
    <location>
        <begin position="199"/>
        <end position="220"/>
    </location>
</feature>
<dbReference type="Gene3D" id="3.40.50.300">
    <property type="entry name" value="P-loop containing nucleotide triphosphate hydrolases"/>
    <property type="match status" value="2"/>
</dbReference>
<dbReference type="SUPFAM" id="SSF90123">
    <property type="entry name" value="ABC transporter transmembrane region"/>
    <property type="match status" value="2"/>
</dbReference>
<evidence type="ECO:0000256" key="1">
    <source>
        <dbReference type="ARBA" id="ARBA00004141"/>
    </source>
</evidence>
<feature type="transmembrane region" description="Helical" evidence="8">
    <location>
        <begin position="882"/>
        <end position="903"/>
    </location>
</feature>
<sequence length="1297" mass="149105">MKDHQTSDLEKISTSFTNSLENDKDAIKHASFLNIIVFLKRKDAFILFFACIISIINGFFKPYMTFLLGRLFHAFSLISLKKITEKQFKGQIDQYILHLVILAIASFIGGWLFQSLWYIFAEIYIKRVYRKLFSNFASKKFEWYDCNRSGISGLINRCEKDIQSLHYALSNALGRLLSSFITLAISLFIAFWYSWKLTFVILVSLPVVILIAVITSYFIWPHIYREKEVLARAATHINQTIVNMPIVKAFNAQQYESRNFNKYISESSNLTRRYKRTYSIQQSIIRFVVLVMFIQGFWYGTHLVITNEVSSGNVLTVFWACLMISHSMQTIVQLLLYLKAGIISSYDLQNIFKEEKNKKDIYFFEGRHFPGECHGKIVYDMVSFAYPLRPEKIILKDVSLVFPAGKTTFIVGSSGSGKSTLASLLIKIYKPDNGSIYIDNRNIDLLNTNWVRNNITLVEQPVIFNETLKLNITLGKPLPNSTDISEIKNACRMALLEEMIHELPNGYDTKLGMNGMSLSNGQMQRVAIARARFRNTPILILDESTSSLDYINRSLIYDAIRFWRRNKTTIIITHDMSQIKDSDYIYVMDEGFLVQKGYKDALLQDKKGRFFNVYSQRKESKINSISSEKTHNSFENRSKDLSVKSFSNEKLEIDQAVNESLKARLNKEEIFLLNSGNIILQNRKNIANVRNSLVSNMNNHKIKKKYRFQKKGFQLNLSLLTILKNNWRFINKKTYFILGLLFCIGNGFSTPLFSYALSKLLALFFSSKTMLQIKKKSSEYSMFILGVSFFDSLTLYLKIYLLEYCADSWITNIRSTLFRNMLSQDIHYFSEKTYSSENTTRIIINETELTRSIFEQITGNILVAVVMVLVGVIWSFVIAWKLSIIVVGIAPLLYISVRCNSYLNTKWDNKYKDENINAMSILYEYSENIFTVKALLLDNFFQKKFMLSIERIFAKGIQRAIYIGFGHGITESIIFSFQALLFWYGSKFILNRTYTPIVVLTIFSLIIFSVVTASQFLSMVPQYNKVKKAYQSVKNLFNISEKNIENRGSLIVPIYGDIIFKNVFFSYPGHSDIQVLENINLKIENNKKIALVGLSGSGKSTIVSLIQKLYQVQSGFITINGHNISSIETKWLRNHIAVVRQTPMLFNRTIEENIAYGLDSFDISDVRKAAQKAAIDDFIMKLPDGYNTVLGDYGRGLSTGQAQRISLARAFIRNPSILILDECTSSLDSLCASSIQGIIKNITNITVIIITHSKEMMKLADKIILLKNGRIVETGTYDELINMKKDFWTLIQKGQWI</sequence>
<evidence type="ECO:0000256" key="5">
    <source>
        <dbReference type="ARBA" id="ARBA00022840"/>
    </source>
</evidence>